<reference evidence="1 2" key="1">
    <citation type="submission" date="2016-10" db="EMBL/GenBank/DDBJ databases">
        <authorList>
            <person name="de Groot N.N."/>
        </authorList>
    </citation>
    <scope>NUCLEOTIDE SEQUENCE [LARGE SCALE GENOMIC DNA]</scope>
    <source>
        <strain evidence="2">L7-484,KACC 16230,DSM 25025</strain>
    </source>
</reference>
<dbReference type="Pfam" id="PF11011">
    <property type="entry name" value="DUF2849"/>
    <property type="match status" value="1"/>
</dbReference>
<proteinExistence type="predicted"/>
<gene>
    <name evidence="1" type="ORF">SAMN05192530_10711</name>
</gene>
<organism evidence="1 2">
    <name type="scientific">Aureimonas jatrophae</name>
    <dbReference type="NCBI Taxonomy" id="1166073"/>
    <lineage>
        <taxon>Bacteria</taxon>
        <taxon>Pseudomonadati</taxon>
        <taxon>Pseudomonadota</taxon>
        <taxon>Alphaproteobacteria</taxon>
        <taxon>Hyphomicrobiales</taxon>
        <taxon>Aurantimonadaceae</taxon>
        <taxon>Aureimonas</taxon>
    </lineage>
</organism>
<evidence type="ECO:0000313" key="2">
    <source>
        <dbReference type="Proteomes" id="UP000198793"/>
    </source>
</evidence>
<dbReference type="InterPro" id="IPR021270">
    <property type="entry name" value="DUF2849"/>
</dbReference>
<dbReference type="AlphaFoldDB" id="A0A1H0JZI6"/>
<evidence type="ECO:0000313" key="1">
    <source>
        <dbReference type="EMBL" id="SDO48831.1"/>
    </source>
</evidence>
<dbReference type="EMBL" id="FNIT01000007">
    <property type="protein sequence ID" value="SDO48831.1"/>
    <property type="molecule type" value="Genomic_DNA"/>
</dbReference>
<evidence type="ECO:0008006" key="3">
    <source>
        <dbReference type="Google" id="ProtNLM"/>
    </source>
</evidence>
<dbReference type="Proteomes" id="UP000198793">
    <property type="component" value="Unassembled WGS sequence"/>
</dbReference>
<dbReference type="STRING" id="1166073.SAMN05192530_10711"/>
<keyword evidence="2" id="KW-1185">Reference proteome</keyword>
<sequence length="125" mass="13818">MVRNGKNRMVDDVKTNAKTAKTPKGPKLPVIMTANDLLDGEVVFLTRDGWSFDPKDALVAGDAETAGWMEAEGRRAFAENRVVDAYLVEVDVVDGLPRAKHFREAIRQRGPTMLTQFGKQADFPA</sequence>
<name>A0A1H0JZI6_9HYPH</name>
<accession>A0A1H0JZI6</accession>
<protein>
    <recommendedName>
        <fullName evidence="3">DUF2849 domain-containing protein</fullName>
    </recommendedName>
</protein>